<name>A0A1B4FRT8_9BURK</name>
<proteinExistence type="predicted"/>
<reference evidence="1 2" key="1">
    <citation type="submission" date="2015-12" db="EMBL/GenBank/DDBJ databases">
        <title>Diversity of Burkholderia near neighbor genomes.</title>
        <authorList>
            <person name="Sahl J."/>
            <person name="Wagner D."/>
            <person name="Keim P."/>
        </authorList>
    </citation>
    <scope>NUCLEOTIDE SEQUENCE [LARGE SCALE GENOMIC DNA]</scope>
    <source>
        <strain evidence="1 2">BDU8</strain>
    </source>
</reference>
<organism evidence="1 2">
    <name type="scientific">Burkholderia mayonis</name>
    <dbReference type="NCBI Taxonomy" id="1385591"/>
    <lineage>
        <taxon>Bacteria</taxon>
        <taxon>Pseudomonadati</taxon>
        <taxon>Pseudomonadota</taxon>
        <taxon>Betaproteobacteria</taxon>
        <taxon>Burkholderiales</taxon>
        <taxon>Burkholderiaceae</taxon>
        <taxon>Burkholderia</taxon>
        <taxon>pseudomallei group</taxon>
    </lineage>
</organism>
<dbReference type="RefSeq" id="WP_108026405.1">
    <property type="nucleotide sequence ID" value="NZ_CP013388.1"/>
</dbReference>
<dbReference type="AlphaFoldDB" id="A0A1B4FRT8"/>
<accession>A0A1B4FRT8</accession>
<evidence type="ECO:0000313" key="2">
    <source>
        <dbReference type="Proteomes" id="UP000067711"/>
    </source>
</evidence>
<sequence length="101" mass="11245">MDETNIESVDTPEKSRTVEIQATLATIINLADFQNAVPVVRELAVANDTKNDIKQLRLTVSSEPSFFKSKTWHIDHIGVGTRQKAGLRVGFRRFGGSYPLT</sequence>
<dbReference type="Proteomes" id="UP000067711">
    <property type="component" value="Chromosome 2"/>
</dbReference>
<gene>
    <name evidence="1" type="ORF">WS71_02765</name>
</gene>
<protein>
    <submittedName>
        <fullName evidence="1">Uncharacterized protein</fullName>
    </submittedName>
</protein>
<dbReference type="EMBL" id="CP013388">
    <property type="protein sequence ID" value="AOJ06368.1"/>
    <property type="molecule type" value="Genomic_DNA"/>
</dbReference>
<evidence type="ECO:0000313" key="1">
    <source>
        <dbReference type="EMBL" id="AOJ06368.1"/>
    </source>
</evidence>